<feature type="region of interest" description="Disordered" evidence="12">
    <location>
        <begin position="1"/>
        <end position="29"/>
    </location>
</feature>
<feature type="compositionally biased region" description="Basic and acidic residues" evidence="12">
    <location>
        <begin position="574"/>
        <end position="593"/>
    </location>
</feature>
<dbReference type="InterPro" id="IPR031656">
    <property type="entry name" value="DAO_C"/>
</dbReference>
<evidence type="ECO:0000256" key="1">
    <source>
        <dbReference type="ARBA" id="ARBA00001974"/>
    </source>
</evidence>
<feature type="domain" description="FAD dependent oxidoreductase" evidence="13">
    <location>
        <begin position="47"/>
        <end position="400"/>
    </location>
</feature>
<evidence type="ECO:0000256" key="3">
    <source>
        <dbReference type="ARBA" id="ARBA00007330"/>
    </source>
</evidence>
<evidence type="ECO:0000256" key="9">
    <source>
        <dbReference type="ARBA" id="ARBA00023002"/>
    </source>
</evidence>
<dbReference type="InterPro" id="IPR006076">
    <property type="entry name" value="FAD-dep_OxRdtase"/>
</dbReference>
<dbReference type="InterPro" id="IPR036188">
    <property type="entry name" value="FAD/NAD-bd_sf"/>
</dbReference>
<dbReference type="EMBL" id="SGWQ01000006">
    <property type="protein sequence ID" value="RZS36771.1"/>
    <property type="molecule type" value="Genomic_DNA"/>
</dbReference>
<dbReference type="EC" id="1.1.5.3" evidence="4 11"/>
<dbReference type="Pfam" id="PF01266">
    <property type="entry name" value="DAO"/>
    <property type="match status" value="1"/>
</dbReference>
<dbReference type="GO" id="GO:0004368">
    <property type="term" value="F:glycerol-3-phosphate dehydrogenase (quinone) activity"/>
    <property type="evidence" value="ECO:0007669"/>
    <property type="project" value="UniProtKB-EC"/>
</dbReference>
<evidence type="ECO:0000256" key="4">
    <source>
        <dbReference type="ARBA" id="ARBA00013029"/>
    </source>
</evidence>
<keyword evidence="8" id="KW-0274">FAD</keyword>
<keyword evidence="6 11" id="KW-0285">Flavoprotein</keyword>
<evidence type="ECO:0000256" key="11">
    <source>
        <dbReference type="RuleBase" id="RU361217"/>
    </source>
</evidence>
<evidence type="ECO:0000259" key="13">
    <source>
        <dbReference type="Pfam" id="PF01266"/>
    </source>
</evidence>
<keyword evidence="16" id="KW-1185">Reference proteome</keyword>
<evidence type="ECO:0000256" key="7">
    <source>
        <dbReference type="ARBA" id="ARBA00022798"/>
    </source>
</evidence>
<organism evidence="15 16">
    <name type="scientific">Herbihabitans rhizosphaerae</name>
    <dbReference type="NCBI Taxonomy" id="1872711"/>
    <lineage>
        <taxon>Bacteria</taxon>
        <taxon>Bacillati</taxon>
        <taxon>Actinomycetota</taxon>
        <taxon>Actinomycetes</taxon>
        <taxon>Pseudonocardiales</taxon>
        <taxon>Pseudonocardiaceae</taxon>
        <taxon>Herbihabitans</taxon>
    </lineage>
</organism>
<dbReference type="Gene3D" id="1.10.8.870">
    <property type="entry name" value="Alpha-glycerophosphate oxidase, cap domain"/>
    <property type="match status" value="1"/>
</dbReference>
<dbReference type="InterPro" id="IPR038299">
    <property type="entry name" value="DAO_C_sf"/>
</dbReference>
<evidence type="ECO:0000256" key="5">
    <source>
        <dbReference type="ARBA" id="ARBA00022490"/>
    </source>
</evidence>
<dbReference type="Gene3D" id="3.50.50.60">
    <property type="entry name" value="FAD/NAD(P)-binding domain"/>
    <property type="match status" value="1"/>
</dbReference>
<dbReference type="FunFam" id="1.10.8.870:FF:000003">
    <property type="entry name" value="Glycerol-3-phosphate dehydrogenase"/>
    <property type="match status" value="1"/>
</dbReference>
<evidence type="ECO:0000256" key="2">
    <source>
        <dbReference type="ARBA" id="ARBA00004496"/>
    </source>
</evidence>
<evidence type="ECO:0000313" key="15">
    <source>
        <dbReference type="EMBL" id="RZS36771.1"/>
    </source>
</evidence>
<comment type="caution">
    <text evidence="15">The sequence shown here is derived from an EMBL/GenBank/DDBJ whole genome shotgun (WGS) entry which is preliminary data.</text>
</comment>
<dbReference type="PANTHER" id="PTHR11985:SF31">
    <property type="entry name" value="GLYCEROL-3-PHOSPHATE DEHYDROGENASE 2"/>
    <property type="match status" value="1"/>
</dbReference>
<keyword evidence="9 11" id="KW-0560">Oxidoreductase</keyword>
<proteinExistence type="inferred from homology"/>
<dbReference type="GO" id="GO:0006071">
    <property type="term" value="P:glycerol metabolic process"/>
    <property type="evidence" value="ECO:0007669"/>
    <property type="project" value="UniProtKB-KW"/>
</dbReference>
<evidence type="ECO:0000259" key="14">
    <source>
        <dbReference type="Pfam" id="PF16901"/>
    </source>
</evidence>
<dbReference type="PROSITE" id="PS00977">
    <property type="entry name" value="FAD_G3PDH_1"/>
    <property type="match status" value="1"/>
</dbReference>
<feature type="domain" description="Alpha-glycerophosphate oxidase C-terminal" evidence="14">
    <location>
        <begin position="423"/>
        <end position="547"/>
    </location>
</feature>
<comment type="cofactor">
    <cofactor evidence="1 11">
        <name>FAD</name>
        <dbReference type="ChEBI" id="CHEBI:57692"/>
    </cofactor>
</comment>
<evidence type="ECO:0000313" key="16">
    <source>
        <dbReference type="Proteomes" id="UP000294257"/>
    </source>
</evidence>
<dbReference type="PRINTS" id="PR01001">
    <property type="entry name" value="FADG3PDH"/>
</dbReference>
<dbReference type="AlphaFoldDB" id="A0A4Q7KMG3"/>
<comment type="catalytic activity">
    <reaction evidence="10 11">
        <text>a quinone + sn-glycerol 3-phosphate = dihydroxyacetone phosphate + a quinol</text>
        <dbReference type="Rhea" id="RHEA:18977"/>
        <dbReference type="ChEBI" id="CHEBI:24646"/>
        <dbReference type="ChEBI" id="CHEBI:57597"/>
        <dbReference type="ChEBI" id="CHEBI:57642"/>
        <dbReference type="ChEBI" id="CHEBI:132124"/>
        <dbReference type="EC" id="1.1.5.3"/>
    </reaction>
</comment>
<accession>A0A4Q7KMG3</accession>
<sequence length="593" mass="64912">MVEVSSSSTRRRDVANRKPSTPDPITGRLGDDERELAWRRLGEETFDVVVIGGGVVGVGTALDAATRGLRVALVEARDLASGTSSRSSKLFHGGLRYLEQLEFGLVREALRERELMLTRLAPHLVKPVSFLYPLAHRVWERPYTAAGLFLYDTMGGARSVPGQKHLTRAGALRMVPALKRNALVGGIRYFDAQADDARHTMTVARTAAHYGAVVRTSTQVVDFVREADRVSGVRVRDSEDGRETTVQANAVINCTGVWTDELQRLSGSRGRFRVRASKGVHIVVPRDRIVSESGLILRTTKSVLFVIPWRNHWIVGTTDTDWNLDLAHPAATKRDIDYILEQVNSVLATPLTTADIEGVYAGLRPLLAGESESTSKLSREHAVARVSPGLVAIAGGKYTTYRVMAADAVDAAAPDLPGRLRPSITDQVPLLGADGYHALVNQADQLAARHGLHPYRVRHLLDRYGSLVHEVLGLADGHPEWLKPLAGAPDYLAVEAVYAASHEGALHVEDTLARRTRISIEYPHRGVDCAKQVAELMAEVLGWDDARVAREVEVYNARVEAERDSQSQPDDQAADARRSAAPEARPEIMEPVS</sequence>
<dbReference type="GO" id="GO:0046168">
    <property type="term" value="P:glycerol-3-phosphate catabolic process"/>
    <property type="evidence" value="ECO:0007669"/>
    <property type="project" value="TreeGrafter"/>
</dbReference>
<dbReference type="Pfam" id="PF16901">
    <property type="entry name" value="DAO_C"/>
    <property type="match status" value="1"/>
</dbReference>
<evidence type="ECO:0000256" key="10">
    <source>
        <dbReference type="ARBA" id="ARBA00049055"/>
    </source>
</evidence>
<dbReference type="InterPro" id="IPR000447">
    <property type="entry name" value="G3P_DH_FAD-dep"/>
</dbReference>
<dbReference type="Gene3D" id="3.30.9.10">
    <property type="entry name" value="D-Amino Acid Oxidase, subunit A, domain 2"/>
    <property type="match status" value="1"/>
</dbReference>
<evidence type="ECO:0000256" key="6">
    <source>
        <dbReference type="ARBA" id="ARBA00022630"/>
    </source>
</evidence>
<evidence type="ECO:0000256" key="12">
    <source>
        <dbReference type="SAM" id="MobiDB-lite"/>
    </source>
</evidence>
<dbReference type="PANTHER" id="PTHR11985">
    <property type="entry name" value="GLYCEROL-3-PHOSPHATE DEHYDROGENASE"/>
    <property type="match status" value="1"/>
</dbReference>
<dbReference type="Proteomes" id="UP000294257">
    <property type="component" value="Unassembled WGS sequence"/>
</dbReference>
<dbReference type="GO" id="GO:0009331">
    <property type="term" value="C:glycerol-3-phosphate dehydrogenase (FAD) complex"/>
    <property type="evidence" value="ECO:0007669"/>
    <property type="project" value="UniProtKB-UniRule"/>
</dbReference>
<keyword evidence="5" id="KW-0963">Cytoplasm</keyword>
<comment type="similarity">
    <text evidence="3 11">Belongs to the FAD-dependent glycerol-3-phosphate dehydrogenase family.</text>
</comment>
<reference evidence="15 16" key="1">
    <citation type="submission" date="2019-02" db="EMBL/GenBank/DDBJ databases">
        <title>Genomic Encyclopedia of Type Strains, Phase IV (KMG-IV): sequencing the most valuable type-strain genomes for metagenomic binning, comparative biology and taxonomic classification.</title>
        <authorList>
            <person name="Goeker M."/>
        </authorList>
    </citation>
    <scope>NUCLEOTIDE SEQUENCE [LARGE SCALE GENOMIC DNA]</scope>
    <source>
        <strain evidence="15 16">DSM 101727</strain>
    </source>
</reference>
<feature type="region of interest" description="Disordered" evidence="12">
    <location>
        <begin position="559"/>
        <end position="593"/>
    </location>
</feature>
<gene>
    <name evidence="15" type="ORF">EV193_1065</name>
</gene>
<comment type="subcellular location">
    <subcellularLocation>
        <location evidence="2">Cytoplasm</location>
    </subcellularLocation>
</comment>
<dbReference type="PROSITE" id="PS00978">
    <property type="entry name" value="FAD_G3PDH_2"/>
    <property type="match status" value="1"/>
</dbReference>
<protein>
    <recommendedName>
        <fullName evidence="4 11">Glycerol-3-phosphate dehydrogenase</fullName>
        <ecNumber evidence="4 11">1.1.5.3</ecNumber>
    </recommendedName>
</protein>
<keyword evidence="7" id="KW-0319">Glycerol metabolism</keyword>
<name>A0A4Q7KMG3_9PSEU</name>
<dbReference type="SUPFAM" id="SSF51905">
    <property type="entry name" value="FAD/NAD(P)-binding domain"/>
    <property type="match status" value="1"/>
</dbReference>
<evidence type="ECO:0000256" key="8">
    <source>
        <dbReference type="ARBA" id="ARBA00022827"/>
    </source>
</evidence>